<reference evidence="4 5" key="1">
    <citation type="submission" date="2023-12" db="EMBL/GenBank/DDBJ databases">
        <title>A high-quality genome assembly for Dillenia turbinata (Dilleniales).</title>
        <authorList>
            <person name="Chanderbali A."/>
        </authorList>
    </citation>
    <scope>NUCLEOTIDE SEQUENCE [LARGE SCALE GENOMIC DNA]</scope>
    <source>
        <strain evidence="4">LSX21</strain>
        <tissue evidence="4">Leaf</tissue>
    </source>
</reference>
<dbReference type="Proteomes" id="UP001370490">
    <property type="component" value="Unassembled WGS sequence"/>
</dbReference>
<dbReference type="InterPro" id="IPR056770">
    <property type="entry name" value="Piezo_THU9_anchor"/>
</dbReference>
<organism evidence="4 5">
    <name type="scientific">Dillenia turbinata</name>
    <dbReference type="NCBI Taxonomy" id="194707"/>
    <lineage>
        <taxon>Eukaryota</taxon>
        <taxon>Viridiplantae</taxon>
        <taxon>Streptophyta</taxon>
        <taxon>Embryophyta</taxon>
        <taxon>Tracheophyta</taxon>
        <taxon>Spermatophyta</taxon>
        <taxon>Magnoliopsida</taxon>
        <taxon>eudicotyledons</taxon>
        <taxon>Gunneridae</taxon>
        <taxon>Pentapetalae</taxon>
        <taxon>Dilleniales</taxon>
        <taxon>Dilleniaceae</taxon>
        <taxon>Dillenia</taxon>
    </lineage>
</organism>
<dbReference type="PANTHER" id="PTHR13167">
    <property type="entry name" value="PIEZO-TYPE MECHANOSENSITIVE ION CHANNEL COMPONENT"/>
    <property type="match status" value="1"/>
</dbReference>
<feature type="domain" description="Piezo THU9 and anchor" evidence="3">
    <location>
        <begin position="2"/>
        <end position="53"/>
    </location>
</feature>
<keyword evidence="5" id="KW-1185">Reference proteome</keyword>
<dbReference type="PANTHER" id="PTHR13167:SF25">
    <property type="entry name" value="PIEZO-TYPE MECHANOSENSITIVE ION CHANNEL COMPONENT"/>
    <property type="match status" value="1"/>
</dbReference>
<comment type="caution">
    <text evidence="4">The sequence shown here is derived from an EMBL/GenBank/DDBJ whole genome shotgun (WGS) entry which is preliminary data.</text>
</comment>
<keyword evidence="1" id="KW-0472">Membrane</keyword>
<dbReference type="EMBL" id="JBAMMX010000006">
    <property type="protein sequence ID" value="KAK6937476.1"/>
    <property type="molecule type" value="Genomic_DNA"/>
</dbReference>
<dbReference type="AlphaFoldDB" id="A0AAN8VWN9"/>
<evidence type="ECO:0000313" key="5">
    <source>
        <dbReference type="Proteomes" id="UP001370490"/>
    </source>
</evidence>
<dbReference type="GO" id="GO:0042391">
    <property type="term" value="P:regulation of membrane potential"/>
    <property type="evidence" value="ECO:0007669"/>
    <property type="project" value="TreeGrafter"/>
</dbReference>
<sequence>MHASLYLVKCDAVLNRANDKQGEKQSVWTKFCSGICLFFISLYVFWAPLLMYSSGNPTNIASPIKDASFKIDLQTLDGILYSRSKIQVICCQPDANTLWHVPDIVLRRFIQSLNWDMHVSFPWILIRDRPKGKEVAKCERNVDPSYLPKPADVQNELNGTTNSFGVNNIYPRHFRVTGSGEIRPFNELYPLLMDYEWSSFHDIYSLNLSTCGALTGPVAIIVSEETPCRIGETLSKSCIWGLYITFVLAVGRLMAICEAVYAARPAGELGVEEVLYWTLIKIYRSPHMPLEYTKPD</sequence>
<dbReference type="GO" id="GO:0005261">
    <property type="term" value="F:monoatomic cation channel activity"/>
    <property type="evidence" value="ECO:0007669"/>
    <property type="project" value="TreeGrafter"/>
</dbReference>
<evidence type="ECO:0000259" key="2">
    <source>
        <dbReference type="Pfam" id="PF12166"/>
    </source>
</evidence>
<dbReference type="Pfam" id="PF24874">
    <property type="entry name" value="Piezo_THU9_anchor"/>
    <property type="match status" value="1"/>
</dbReference>
<keyword evidence="1" id="KW-0812">Transmembrane</keyword>
<feature type="domain" description="Piezo non-specific cation channel cap" evidence="2">
    <location>
        <begin position="81"/>
        <end position="254"/>
    </location>
</feature>
<dbReference type="GO" id="GO:0050982">
    <property type="term" value="P:detection of mechanical stimulus"/>
    <property type="evidence" value="ECO:0007669"/>
    <property type="project" value="TreeGrafter"/>
</dbReference>
<dbReference type="Pfam" id="PF12166">
    <property type="entry name" value="Piezo_cap"/>
    <property type="match status" value="1"/>
</dbReference>
<dbReference type="GO" id="GO:0016020">
    <property type="term" value="C:membrane"/>
    <property type="evidence" value="ECO:0007669"/>
    <property type="project" value="InterPro"/>
</dbReference>
<evidence type="ECO:0000259" key="3">
    <source>
        <dbReference type="Pfam" id="PF24874"/>
    </source>
</evidence>
<feature type="transmembrane region" description="Helical" evidence="1">
    <location>
        <begin position="31"/>
        <end position="52"/>
    </location>
</feature>
<name>A0AAN8VWN9_9MAGN</name>
<proteinExistence type="predicted"/>
<dbReference type="GO" id="GO:0008381">
    <property type="term" value="F:mechanosensitive monoatomic ion channel activity"/>
    <property type="evidence" value="ECO:0007669"/>
    <property type="project" value="InterPro"/>
</dbReference>
<evidence type="ECO:0000256" key="1">
    <source>
        <dbReference type="SAM" id="Phobius"/>
    </source>
</evidence>
<keyword evidence="1" id="KW-1133">Transmembrane helix</keyword>
<accession>A0AAN8VWN9</accession>
<evidence type="ECO:0000313" key="4">
    <source>
        <dbReference type="EMBL" id="KAK6937476.1"/>
    </source>
</evidence>
<dbReference type="InterPro" id="IPR027272">
    <property type="entry name" value="Piezo"/>
</dbReference>
<protein>
    <submittedName>
        <fullName evidence="4">Piezo non-specific cation channel, R-Ras-binding domain</fullName>
    </submittedName>
</protein>
<dbReference type="InterPro" id="IPR031334">
    <property type="entry name" value="Piezo_cap_dom"/>
</dbReference>
<dbReference type="GO" id="GO:0071260">
    <property type="term" value="P:cellular response to mechanical stimulus"/>
    <property type="evidence" value="ECO:0007669"/>
    <property type="project" value="TreeGrafter"/>
</dbReference>
<gene>
    <name evidence="4" type="ORF">RJ641_030984</name>
</gene>